<dbReference type="PANTHER" id="PTHR30383:SF5">
    <property type="entry name" value="SGNH HYDROLASE-TYPE ESTERASE DOMAIN-CONTAINING PROTEIN"/>
    <property type="match status" value="1"/>
</dbReference>
<accession>A0A2T5JGE6</accession>
<reference evidence="3 4" key="1">
    <citation type="submission" date="2018-04" db="EMBL/GenBank/DDBJ databases">
        <title>Genomic Encyclopedia of Archaeal and Bacterial Type Strains, Phase II (KMG-II): from individual species to whole genera.</title>
        <authorList>
            <person name="Goeker M."/>
        </authorList>
    </citation>
    <scope>NUCLEOTIDE SEQUENCE [LARGE SCALE GENOMIC DNA]</scope>
    <source>
        <strain evidence="3 4">DSM 26809</strain>
    </source>
</reference>
<proteinExistence type="predicted"/>
<dbReference type="AlphaFoldDB" id="A0A2T5JGE6"/>
<keyword evidence="1" id="KW-0732">Signal</keyword>
<feature type="signal peptide" evidence="1">
    <location>
        <begin position="1"/>
        <end position="23"/>
    </location>
</feature>
<evidence type="ECO:0000313" key="3">
    <source>
        <dbReference type="EMBL" id="PTR01512.1"/>
    </source>
</evidence>
<feature type="domain" description="SGNH hydrolase-type esterase" evidence="2">
    <location>
        <begin position="302"/>
        <end position="463"/>
    </location>
</feature>
<dbReference type="InterPro" id="IPR013830">
    <property type="entry name" value="SGNH_hydro"/>
</dbReference>
<dbReference type="Gene3D" id="3.40.50.1110">
    <property type="entry name" value="SGNH hydrolase"/>
    <property type="match status" value="1"/>
</dbReference>
<dbReference type="RefSeq" id="WP_107826891.1">
    <property type="nucleotide sequence ID" value="NZ_CP160205.1"/>
</dbReference>
<dbReference type="Pfam" id="PF13472">
    <property type="entry name" value="Lipase_GDSL_2"/>
    <property type="match status" value="1"/>
</dbReference>
<dbReference type="EMBL" id="QAOQ01000001">
    <property type="protein sequence ID" value="PTR01512.1"/>
    <property type="molecule type" value="Genomic_DNA"/>
</dbReference>
<evidence type="ECO:0000256" key="1">
    <source>
        <dbReference type="SAM" id="SignalP"/>
    </source>
</evidence>
<dbReference type="PANTHER" id="PTHR30383">
    <property type="entry name" value="THIOESTERASE 1/PROTEASE 1/LYSOPHOSPHOLIPASE L1"/>
    <property type="match status" value="1"/>
</dbReference>
<organism evidence="3 4">
    <name type="scientific">Mucilaginibacter yixingensis</name>
    <dbReference type="NCBI Taxonomy" id="1295612"/>
    <lineage>
        <taxon>Bacteria</taxon>
        <taxon>Pseudomonadati</taxon>
        <taxon>Bacteroidota</taxon>
        <taxon>Sphingobacteriia</taxon>
        <taxon>Sphingobacteriales</taxon>
        <taxon>Sphingobacteriaceae</taxon>
        <taxon>Mucilaginibacter</taxon>
    </lineage>
</organism>
<dbReference type="InterPro" id="IPR051532">
    <property type="entry name" value="Ester_Hydrolysis_Enzymes"/>
</dbReference>
<dbReference type="OrthoDB" id="5624617at2"/>
<comment type="caution">
    <text evidence="3">The sequence shown here is derived from an EMBL/GenBank/DDBJ whole genome shotgun (WGS) entry which is preliminary data.</text>
</comment>
<gene>
    <name evidence="3" type="ORF">C8P68_101746</name>
</gene>
<name>A0A2T5JGE6_9SPHI</name>
<dbReference type="InterPro" id="IPR036514">
    <property type="entry name" value="SGNH_hydro_sf"/>
</dbReference>
<dbReference type="Proteomes" id="UP000244168">
    <property type="component" value="Unassembled WGS sequence"/>
</dbReference>
<evidence type="ECO:0000313" key="4">
    <source>
        <dbReference type="Proteomes" id="UP000244168"/>
    </source>
</evidence>
<dbReference type="GO" id="GO:0004622">
    <property type="term" value="F:phosphatidylcholine lysophospholipase activity"/>
    <property type="evidence" value="ECO:0007669"/>
    <property type="project" value="TreeGrafter"/>
</dbReference>
<evidence type="ECO:0000259" key="2">
    <source>
        <dbReference type="Pfam" id="PF13472"/>
    </source>
</evidence>
<protein>
    <submittedName>
        <fullName evidence="3">Lysophospholipase L1-like esterase</fullName>
    </submittedName>
</protein>
<keyword evidence="4" id="KW-1185">Reference proteome</keyword>
<dbReference type="SUPFAM" id="SSF52266">
    <property type="entry name" value="SGNH hydrolase"/>
    <property type="match status" value="1"/>
</dbReference>
<feature type="chain" id="PRO_5015599642" evidence="1">
    <location>
        <begin position="24"/>
        <end position="477"/>
    </location>
</feature>
<sequence length="477" mass="54128">MQIKFRSRLFAALLCFSPVLALAQQVNLKWTDILSPDNVKIEGYASGMGTHPYVRLWTNAKSLSVRIVAKNHWRAATAQCLLYQLDDDGKWLAYNGEQRERGGDTIMQSFSQITRQERTPLREMEYRLFLPAGIGLQQISFGVDSQSLFKLMPLQPEKRIVVYQDNASAAGHNWADELERRLDRSMTVLSDFQLFTKAAAQPGTRIALLEIKGQPQRMVVAAVKKLQKAGIKTLIFSSSATKDRDAFEQQVRQALNESKGALSTLNPVVQSRDRNYNWRQRHADELALIKTHPPRNVVLANSIIHYWGGPPQSTIVRGQDSWETYFSLLGLQNMGFGWDRIENVLWRVQHDELDGFKAEHVLLMIGTNNLQYNTDQEIIEGLRQLIFAVKSRQPQTRILISGIFPRRKMEERVAGVNQLIEQLAGETKITFINPGKVFLDDAGKIKEACFVGDGLHPNQTGYRMLAPLIAQALKDNR</sequence>